<dbReference type="Gene3D" id="3.40.50.300">
    <property type="entry name" value="P-loop containing nucleotide triphosphate hydrolases"/>
    <property type="match status" value="1"/>
</dbReference>
<evidence type="ECO:0000313" key="1">
    <source>
        <dbReference type="EMBL" id="PIR44512.1"/>
    </source>
</evidence>
<sequence length="172" mass="19133">MVRVILLAGLPGVGKSTLARRIAAVVNGKVLDIDKIKKELVDPSLVASTIDPPEVRWKCYERAFEEIFVILGNGTSTVVVDEVFHLHSLREKLEALCVGEGSEVMWIEVVCSRTLVEERLRAKLREGHILSTDEALKMNALFAEIFEKFPPHKINVKTFVNEGPGDVESLVL</sequence>
<accession>A0A2H0RD86</accession>
<evidence type="ECO:0000313" key="2">
    <source>
        <dbReference type="Proteomes" id="UP000228767"/>
    </source>
</evidence>
<reference evidence="1 2" key="1">
    <citation type="submission" date="2017-09" db="EMBL/GenBank/DDBJ databases">
        <title>Depth-based differentiation of microbial function through sediment-hosted aquifers and enrichment of novel symbionts in the deep terrestrial subsurface.</title>
        <authorList>
            <person name="Probst A.J."/>
            <person name="Ladd B."/>
            <person name="Jarett J.K."/>
            <person name="Geller-Mcgrath D.E."/>
            <person name="Sieber C.M."/>
            <person name="Emerson J.B."/>
            <person name="Anantharaman K."/>
            <person name="Thomas B.C."/>
            <person name="Malmstrom R."/>
            <person name="Stieglmeier M."/>
            <person name="Klingl A."/>
            <person name="Woyke T."/>
            <person name="Ryan C.M."/>
            <person name="Banfield J.F."/>
        </authorList>
    </citation>
    <scope>NUCLEOTIDE SEQUENCE [LARGE SCALE GENOMIC DNA]</scope>
    <source>
        <strain evidence="1">CG10_big_fil_rev_8_21_14_0_10_51_16</strain>
    </source>
</reference>
<name>A0A2H0RD86_9BACT</name>
<dbReference type="InterPro" id="IPR027417">
    <property type="entry name" value="P-loop_NTPase"/>
</dbReference>
<dbReference type="Proteomes" id="UP000228767">
    <property type="component" value="Unassembled WGS sequence"/>
</dbReference>
<gene>
    <name evidence="1" type="ORF">COV10_04675</name>
</gene>
<protein>
    <recommendedName>
        <fullName evidence="3">ATP-binding protein</fullName>
    </recommendedName>
</protein>
<proteinExistence type="predicted"/>
<comment type="caution">
    <text evidence="1">The sequence shown here is derived from an EMBL/GenBank/DDBJ whole genome shotgun (WGS) entry which is preliminary data.</text>
</comment>
<organism evidence="1 2">
    <name type="scientific">Candidatus Vogelbacteria bacterium CG10_big_fil_rev_8_21_14_0_10_51_16</name>
    <dbReference type="NCBI Taxonomy" id="1975045"/>
    <lineage>
        <taxon>Bacteria</taxon>
        <taxon>Candidatus Vogeliibacteriota</taxon>
    </lineage>
</organism>
<dbReference type="AlphaFoldDB" id="A0A2H0RD86"/>
<dbReference type="EMBL" id="PCYI01000029">
    <property type="protein sequence ID" value="PIR44512.1"/>
    <property type="molecule type" value="Genomic_DNA"/>
</dbReference>
<dbReference type="SUPFAM" id="SSF52540">
    <property type="entry name" value="P-loop containing nucleoside triphosphate hydrolases"/>
    <property type="match status" value="1"/>
</dbReference>
<evidence type="ECO:0008006" key="3">
    <source>
        <dbReference type="Google" id="ProtNLM"/>
    </source>
</evidence>
<dbReference type="Pfam" id="PF13671">
    <property type="entry name" value="AAA_33"/>
    <property type="match status" value="1"/>
</dbReference>